<protein>
    <recommendedName>
        <fullName evidence="4">Glycosyltransferase RgtA/B/C/D-like domain-containing protein</fullName>
    </recommendedName>
</protein>
<feature type="transmembrane region" description="Helical" evidence="1">
    <location>
        <begin position="108"/>
        <end position="129"/>
    </location>
</feature>
<feature type="transmembrane region" description="Helical" evidence="1">
    <location>
        <begin position="185"/>
        <end position="203"/>
    </location>
</feature>
<sequence>MKYIKKYLLFIYSSKILFFCICSTVILTLNLTPLIANIRHSPEGRTFALIHNNTQDFFFYQSLMNKGANGDWLTTDPYTTEFHSPSIVFSYFLWLGKLSKLLGIPYAYTYHLVRIILSVAFLAVSYFFILYLSFPYPYLTFFFFVFASPFFHQIIDWGKVNTVPYMYWWTGIDAIRRSAYLPHHMFGGLMLILIIFCLLKIIYTTERKLIKQYLAFSILLTPITVFIHPPSLLIIILFLPSLIILFLLRKIIENTKKIGSLKIIPSLLQEIKPRIRNYSALTIFWFLGIIFLFIMVWTTNRGLIWSKPFEWEKQQQLPVANELFGAFGIIFPLSIIGIIKSLSSTKFKYYLIVAWLITPLLLIPFALSLQMSNIRLIQGVPFLPLSILAAIGVKTIEDFLVSIFKRRQAVSKKIPRNLIGSLFHCIIVIIFIIFTYPTLIWSVKDQIREYWPIFGNVYFDNRLYYAFSFINSSFPKDTITLSTFFTGNYLPAFSHTVSFIGHTGYTYNANQKQELVKRFFENKMTETEVKDLIMNNNITLIFQGPEEKPIYSNYLYPQLLKPVYDREEATIYIPIK</sequence>
<proteinExistence type="predicted"/>
<feature type="transmembrane region" description="Helical" evidence="1">
    <location>
        <begin position="210"/>
        <end position="227"/>
    </location>
</feature>
<evidence type="ECO:0000313" key="3">
    <source>
        <dbReference type="Proteomes" id="UP000178230"/>
    </source>
</evidence>
<reference evidence="2 3" key="1">
    <citation type="journal article" date="2016" name="Nat. Commun.">
        <title>Thousands of microbial genomes shed light on interconnected biogeochemical processes in an aquifer system.</title>
        <authorList>
            <person name="Anantharaman K."/>
            <person name="Brown C.T."/>
            <person name="Hug L.A."/>
            <person name="Sharon I."/>
            <person name="Castelle C.J."/>
            <person name="Probst A.J."/>
            <person name="Thomas B.C."/>
            <person name="Singh A."/>
            <person name="Wilkins M.J."/>
            <person name="Karaoz U."/>
            <person name="Brodie E.L."/>
            <person name="Williams K.H."/>
            <person name="Hubbard S.S."/>
            <person name="Banfield J.F."/>
        </authorList>
    </citation>
    <scope>NUCLEOTIDE SEQUENCE [LARGE SCALE GENOMIC DNA]</scope>
</reference>
<feature type="transmembrane region" description="Helical" evidence="1">
    <location>
        <begin position="7"/>
        <end position="29"/>
    </location>
</feature>
<keyword evidence="1" id="KW-0472">Membrane</keyword>
<feature type="transmembrane region" description="Helical" evidence="1">
    <location>
        <begin position="319"/>
        <end position="339"/>
    </location>
</feature>
<feature type="transmembrane region" description="Helical" evidence="1">
    <location>
        <begin position="278"/>
        <end position="299"/>
    </location>
</feature>
<evidence type="ECO:0000313" key="2">
    <source>
        <dbReference type="EMBL" id="OGF99375.1"/>
    </source>
</evidence>
<gene>
    <name evidence="2" type="ORF">A2Y99_03145</name>
</gene>
<accession>A0A1F5YGS1</accession>
<organism evidence="2 3">
    <name type="scientific">Candidatus Gottesmanbacteria bacterium RBG_13_37_7</name>
    <dbReference type="NCBI Taxonomy" id="1798369"/>
    <lineage>
        <taxon>Bacteria</taxon>
        <taxon>Candidatus Gottesmaniibacteriota</taxon>
    </lineage>
</organism>
<feature type="transmembrane region" description="Helical" evidence="1">
    <location>
        <begin position="417"/>
        <end position="439"/>
    </location>
</feature>
<evidence type="ECO:0008006" key="4">
    <source>
        <dbReference type="Google" id="ProtNLM"/>
    </source>
</evidence>
<name>A0A1F5YGS1_9BACT</name>
<dbReference type="Proteomes" id="UP000178230">
    <property type="component" value="Unassembled WGS sequence"/>
</dbReference>
<keyword evidence="1" id="KW-1133">Transmembrane helix</keyword>
<dbReference type="EMBL" id="MFIY01000055">
    <property type="protein sequence ID" value="OGF99375.1"/>
    <property type="molecule type" value="Genomic_DNA"/>
</dbReference>
<evidence type="ECO:0000256" key="1">
    <source>
        <dbReference type="SAM" id="Phobius"/>
    </source>
</evidence>
<feature type="transmembrane region" description="Helical" evidence="1">
    <location>
        <begin position="376"/>
        <end position="396"/>
    </location>
</feature>
<comment type="caution">
    <text evidence="2">The sequence shown here is derived from an EMBL/GenBank/DDBJ whole genome shotgun (WGS) entry which is preliminary data.</text>
</comment>
<dbReference type="AlphaFoldDB" id="A0A1F5YGS1"/>
<feature type="transmembrane region" description="Helical" evidence="1">
    <location>
        <begin position="351"/>
        <end position="370"/>
    </location>
</feature>
<keyword evidence="1" id="KW-0812">Transmembrane</keyword>
<feature type="transmembrane region" description="Helical" evidence="1">
    <location>
        <begin position="233"/>
        <end position="252"/>
    </location>
</feature>